<protein>
    <submittedName>
        <fullName evidence="2">Uncharacterized protein</fullName>
    </submittedName>
</protein>
<feature type="region of interest" description="Disordered" evidence="1">
    <location>
        <begin position="92"/>
        <end position="113"/>
    </location>
</feature>
<proteinExistence type="predicted"/>
<dbReference type="AlphaFoldDB" id="A0A0E9NDM2"/>
<name>A0A0E9NDM2_SAICN</name>
<evidence type="ECO:0000313" key="3">
    <source>
        <dbReference type="Proteomes" id="UP000033140"/>
    </source>
</evidence>
<comment type="caution">
    <text evidence="2">The sequence shown here is derived from an EMBL/GenBank/DDBJ whole genome shotgun (WGS) entry which is preliminary data.</text>
</comment>
<keyword evidence="3" id="KW-1185">Reference proteome</keyword>
<dbReference type="Proteomes" id="UP000033140">
    <property type="component" value="Unassembled WGS sequence"/>
</dbReference>
<dbReference type="EMBL" id="BACD03000011">
    <property type="protein sequence ID" value="GAO47831.1"/>
    <property type="molecule type" value="Genomic_DNA"/>
</dbReference>
<accession>A0A0E9NDM2</accession>
<reference evidence="2 3" key="3">
    <citation type="journal article" date="2015" name="Genome Announc.">
        <title>Draft Genome Sequence of the Archiascomycetous Yeast Saitoella complicata.</title>
        <authorList>
            <person name="Yamauchi K."/>
            <person name="Kondo S."/>
            <person name="Hamamoto M."/>
            <person name="Takahashi Y."/>
            <person name="Ogura Y."/>
            <person name="Hayashi T."/>
            <person name="Nishida H."/>
        </authorList>
    </citation>
    <scope>NUCLEOTIDE SEQUENCE [LARGE SCALE GENOMIC DNA]</scope>
    <source>
        <strain evidence="2 3">NRRL Y-17804</strain>
    </source>
</reference>
<reference evidence="2 3" key="1">
    <citation type="journal article" date="2011" name="J. Gen. Appl. Microbiol.">
        <title>Draft genome sequencing of the enigmatic yeast Saitoella complicata.</title>
        <authorList>
            <person name="Nishida H."/>
            <person name="Hamamoto M."/>
            <person name="Sugiyama J."/>
        </authorList>
    </citation>
    <scope>NUCLEOTIDE SEQUENCE [LARGE SCALE GENOMIC DNA]</scope>
    <source>
        <strain evidence="2 3">NRRL Y-17804</strain>
    </source>
</reference>
<sequence>MFSCCHSLSRGCTQSNPHEKAQGFISPWLSKTSHDIAILAAAGMRTKSLKDTSVLDEADQSRRASNTEESCFVGRGAYQGLFRALKHGEGETYRQRTQRYRTRSNNTSNQERKSALVTPYLHTSSMPSGHDTIPDITFFFIFSRQT</sequence>
<organism evidence="2 3">
    <name type="scientific">Saitoella complicata (strain BCRC 22490 / CBS 7301 / JCM 7358 / NBRC 10748 / NRRL Y-17804)</name>
    <dbReference type="NCBI Taxonomy" id="698492"/>
    <lineage>
        <taxon>Eukaryota</taxon>
        <taxon>Fungi</taxon>
        <taxon>Dikarya</taxon>
        <taxon>Ascomycota</taxon>
        <taxon>Taphrinomycotina</taxon>
        <taxon>Taphrinomycotina incertae sedis</taxon>
        <taxon>Saitoella</taxon>
    </lineage>
</organism>
<reference evidence="2 3" key="2">
    <citation type="journal article" date="2014" name="J. Gen. Appl. Microbiol.">
        <title>The early diverging ascomycetous budding yeast Saitoella complicata has three histone deacetylases belonging to the Clr6, Hos2, and Rpd3 lineages.</title>
        <authorList>
            <person name="Nishida H."/>
            <person name="Matsumoto T."/>
            <person name="Kondo S."/>
            <person name="Hamamoto M."/>
            <person name="Yoshikawa H."/>
        </authorList>
    </citation>
    <scope>NUCLEOTIDE SEQUENCE [LARGE SCALE GENOMIC DNA]</scope>
    <source>
        <strain evidence="2 3">NRRL Y-17804</strain>
    </source>
</reference>
<gene>
    <name evidence="2" type="ORF">G7K_2029-t1</name>
</gene>
<evidence type="ECO:0000256" key="1">
    <source>
        <dbReference type="SAM" id="MobiDB-lite"/>
    </source>
</evidence>
<evidence type="ECO:0000313" key="2">
    <source>
        <dbReference type="EMBL" id="GAO47831.1"/>
    </source>
</evidence>